<dbReference type="AlphaFoldDB" id="B8CPP8"/>
<dbReference type="EMBL" id="CP000472">
    <property type="protein sequence ID" value="ACJ29624.1"/>
    <property type="molecule type" value="Genomic_DNA"/>
</dbReference>
<feature type="transmembrane region" description="Helical" evidence="1">
    <location>
        <begin position="79"/>
        <end position="98"/>
    </location>
</feature>
<keyword evidence="1" id="KW-0472">Membrane</keyword>
<dbReference type="HOGENOM" id="CLU_1958078_0_0_6"/>
<dbReference type="OrthoDB" id="6270834at2"/>
<reference evidence="2 3" key="1">
    <citation type="journal article" date="2008" name="PLoS ONE">
        <title>Environmental adaptation: genomic analysis of the piezotolerant and psychrotolerant deep-sea iron reducing bacterium Shewanella piezotolerans WP3.</title>
        <authorList>
            <person name="Wang F."/>
            <person name="Wang J."/>
            <person name="Jian H."/>
            <person name="Zhang B."/>
            <person name="Li S."/>
            <person name="Wang F."/>
            <person name="Zeng X."/>
            <person name="Gao L."/>
            <person name="Bartlett D.H."/>
            <person name="Yu J."/>
            <person name="Hu S."/>
            <person name="Xiao X."/>
        </authorList>
    </citation>
    <scope>NUCLEOTIDE SEQUENCE [LARGE SCALE GENOMIC DNA]</scope>
    <source>
        <strain evidence="3">WP3 / JCM 13877</strain>
    </source>
</reference>
<keyword evidence="1" id="KW-0812">Transmembrane</keyword>
<evidence type="ECO:0000313" key="3">
    <source>
        <dbReference type="Proteomes" id="UP000000753"/>
    </source>
</evidence>
<dbReference type="RefSeq" id="WP_020912978.1">
    <property type="nucleotide sequence ID" value="NC_011566.1"/>
</dbReference>
<accession>B8CPP8</accession>
<evidence type="ECO:0000256" key="1">
    <source>
        <dbReference type="SAM" id="Phobius"/>
    </source>
</evidence>
<evidence type="ECO:0000313" key="2">
    <source>
        <dbReference type="EMBL" id="ACJ29624.1"/>
    </source>
</evidence>
<keyword evidence="1" id="KW-1133">Transmembrane helix</keyword>
<feature type="transmembrane region" description="Helical" evidence="1">
    <location>
        <begin position="47"/>
        <end position="67"/>
    </location>
</feature>
<gene>
    <name evidence="2" type="ordered locus">swp_2898</name>
</gene>
<sequence length="129" mass="14623">MNFYFLFAGGLAALTSVGHLTYGKRQFLAPMLHADFDPVAKTSMYCVFHYISIFLLLSTLILLACAFEAVSQMHSFGMLVFIALNFGLFAIWQIYIGFMSDLERPFKHLFQWIFFLSISISTILGAILT</sequence>
<keyword evidence="3" id="KW-1185">Reference proteome</keyword>
<dbReference type="KEGG" id="swp:swp_2898"/>
<organism evidence="2 3">
    <name type="scientific">Shewanella piezotolerans (strain WP3 / JCM 13877)</name>
    <dbReference type="NCBI Taxonomy" id="225849"/>
    <lineage>
        <taxon>Bacteria</taxon>
        <taxon>Pseudomonadati</taxon>
        <taxon>Pseudomonadota</taxon>
        <taxon>Gammaproteobacteria</taxon>
        <taxon>Alteromonadales</taxon>
        <taxon>Shewanellaceae</taxon>
        <taxon>Shewanella</taxon>
    </lineage>
</organism>
<dbReference type="Proteomes" id="UP000000753">
    <property type="component" value="Chromosome"/>
</dbReference>
<protein>
    <recommendedName>
        <fullName evidence="4">DUF423 domain-containing protein</fullName>
    </recommendedName>
</protein>
<dbReference type="eggNOG" id="ENOG5033A7C">
    <property type="taxonomic scope" value="Bacteria"/>
</dbReference>
<proteinExistence type="predicted"/>
<feature type="transmembrane region" description="Helical" evidence="1">
    <location>
        <begin position="110"/>
        <end position="128"/>
    </location>
</feature>
<evidence type="ECO:0008006" key="4">
    <source>
        <dbReference type="Google" id="ProtNLM"/>
    </source>
</evidence>
<name>B8CPP8_SHEPW</name>